<reference evidence="1" key="1">
    <citation type="submission" date="2015-07" db="EMBL/GenBank/DDBJ databases">
        <title>Exploring the genomic information of specific uncultured soil bacteria through a new metagenomic library-based strategy.</title>
        <authorList>
            <person name="Liu Y."/>
            <person name="Zhang R."/>
        </authorList>
    </citation>
    <scope>NUCLEOTIDE SEQUENCE</scope>
</reference>
<dbReference type="EMBL" id="KT342856">
    <property type="protein sequence ID" value="ANA08057.1"/>
    <property type="molecule type" value="Genomic_DNA"/>
</dbReference>
<evidence type="ECO:0000313" key="1">
    <source>
        <dbReference type="EMBL" id="ANA08057.1"/>
    </source>
</evidence>
<gene>
    <name evidence="1" type="ORF">5G4_028</name>
</gene>
<name>A0A166H3H0_9BACT</name>
<dbReference type="AlphaFoldDB" id="A0A166H3H0"/>
<proteinExistence type="predicted"/>
<protein>
    <submittedName>
        <fullName evidence="1">Uncharacterized protein</fullName>
    </submittedName>
</protein>
<sequence length="40" mass="4320">MLPKAAGVATIAVKSGILWMNRLTALERSCHACRTLSLVH</sequence>
<accession>A0A166H3H0</accession>
<organism evidence="1">
    <name type="scientific">uncultured bacterium 5G4</name>
    <dbReference type="NCBI Taxonomy" id="1701326"/>
    <lineage>
        <taxon>Bacteria</taxon>
        <taxon>environmental samples</taxon>
    </lineage>
</organism>